<organism evidence="2 3">
    <name type="scientific">Pseudomonas veronii 1YdBTEX2</name>
    <dbReference type="NCBI Taxonomy" id="1295141"/>
    <lineage>
        <taxon>Bacteria</taxon>
        <taxon>Pseudomonadati</taxon>
        <taxon>Pseudomonadota</taxon>
        <taxon>Gammaproteobacteria</taxon>
        <taxon>Pseudomonadales</taxon>
        <taxon>Pseudomonadaceae</taxon>
        <taxon>Pseudomonas</taxon>
    </lineage>
</organism>
<proteinExistence type="predicted"/>
<gene>
    <name evidence="2" type="ORF">PVE_R2G0457</name>
</gene>
<evidence type="ECO:0000313" key="2">
    <source>
        <dbReference type="EMBL" id="SBW84483.1"/>
    </source>
</evidence>
<dbReference type="CDD" id="cd04301">
    <property type="entry name" value="NAT_SF"/>
    <property type="match status" value="1"/>
</dbReference>
<sequence length="231" mass="25681">MPISLFDSAPPPRDVTHQVLQMVVSNLTELSMLAVPPSNHLYEIYKWAVPAEVNLYIDRIGQVPIAPVELLVAFDEETPGQVLGFLMYLPVPTHSDACGVTYMAVQKTHRGRGIGSAMMKKAIERYPHVELTCPVAKVGFYERLGFQVLDTHNTQVVMNTRSASTEGQMAIVDVEPIYRSSQALEIRERLLARWGRKEMVNAETQLNRHVAQLQRQAVAFVGGRLGSGVKA</sequence>
<dbReference type="AlphaFoldDB" id="A0A1D3K7Z8"/>
<dbReference type="GO" id="GO:0016747">
    <property type="term" value="F:acyltransferase activity, transferring groups other than amino-acyl groups"/>
    <property type="evidence" value="ECO:0007669"/>
    <property type="project" value="InterPro"/>
</dbReference>
<accession>A0A1D3K7Z8</accession>
<evidence type="ECO:0000259" key="1">
    <source>
        <dbReference type="PROSITE" id="PS51186"/>
    </source>
</evidence>
<dbReference type="SUPFAM" id="SSF55729">
    <property type="entry name" value="Acyl-CoA N-acyltransferases (Nat)"/>
    <property type="match status" value="1"/>
</dbReference>
<reference evidence="3" key="1">
    <citation type="submission" date="2016-07" db="EMBL/GenBank/DDBJ databases">
        <authorList>
            <person name="Florea S."/>
            <person name="Webb J.S."/>
            <person name="Jaromczyk J."/>
            <person name="Schardl C.L."/>
        </authorList>
    </citation>
    <scope>NUCLEOTIDE SEQUENCE [LARGE SCALE GENOMIC DNA]</scope>
    <source>
        <strain evidence="3">1YdBTEX2</strain>
    </source>
</reference>
<evidence type="ECO:0000313" key="3">
    <source>
        <dbReference type="Proteomes" id="UP000245431"/>
    </source>
</evidence>
<name>A0A1D3K7Z8_PSEVE</name>
<keyword evidence="2" id="KW-0808">Transferase</keyword>
<dbReference type="Pfam" id="PF13508">
    <property type="entry name" value="Acetyltransf_7"/>
    <property type="match status" value="1"/>
</dbReference>
<dbReference type="Proteomes" id="UP000245431">
    <property type="component" value="Chromosome PVE_r2"/>
</dbReference>
<dbReference type="EMBL" id="LT599584">
    <property type="protein sequence ID" value="SBW84483.1"/>
    <property type="molecule type" value="Genomic_DNA"/>
</dbReference>
<feature type="domain" description="N-acetyltransferase" evidence="1">
    <location>
        <begin position="22"/>
        <end position="178"/>
    </location>
</feature>
<protein>
    <submittedName>
        <fullName evidence="2">Acetyltransferase</fullName>
    </submittedName>
</protein>
<dbReference type="InterPro" id="IPR000182">
    <property type="entry name" value="GNAT_dom"/>
</dbReference>
<dbReference type="InterPro" id="IPR016181">
    <property type="entry name" value="Acyl_CoA_acyltransferase"/>
</dbReference>
<dbReference type="PROSITE" id="PS51186">
    <property type="entry name" value="GNAT"/>
    <property type="match status" value="1"/>
</dbReference>
<dbReference type="Gene3D" id="3.40.630.30">
    <property type="match status" value="1"/>
</dbReference>